<feature type="transmembrane region" description="Helical" evidence="1">
    <location>
        <begin position="148"/>
        <end position="177"/>
    </location>
</feature>
<reference evidence="2 3" key="1">
    <citation type="submission" date="2015-01" db="EMBL/GenBank/DDBJ databases">
        <title>Rufibacter sp./DG31D/ whole genome sequencing.</title>
        <authorList>
            <person name="Kim M.K."/>
            <person name="Srinivasan S."/>
            <person name="Lee J.-J."/>
        </authorList>
    </citation>
    <scope>NUCLEOTIDE SEQUENCE [LARGE SCALE GENOMIC DNA]</scope>
    <source>
        <strain evidence="2 3">DG31D</strain>
    </source>
</reference>
<name>A0A0H4VGN9_9BACT</name>
<feature type="transmembrane region" description="Helical" evidence="1">
    <location>
        <begin position="289"/>
        <end position="305"/>
    </location>
</feature>
<accession>A0A0H4VGN9</accession>
<evidence type="ECO:0008006" key="4">
    <source>
        <dbReference type="Google" id="ProtNLM"/>
    </source>
</evidence>
<dbReference type="OrthoDB" id="1815350at2"/>
<dbReference type="KEGG" id="ruf:TH63_02650"/>
<feature type="transmembrane region" description="Helical" evidence="1">
    <location>
        <begin position="9"/>
        <end position="26"/>
    </location>
</feature>
<dbReference type="STRING" id="1379910.TH63_02650"/>
<evidence type="ECO:0000313" key="2">
    <source>
        <dbReference type="EMBL" id="AKQ44770.1"/>
    </source>
</evidence>
<dbReference type="PATRIC" id="fig|1379910.4.peg.571"/>
<dbReference type="AlphaFoldDB" id="A0A0H4VGN9"/>
<keyword evidence="3" id="KW-1185">Reference proteome</keyword>
<feature type="transmembrane region" description="Helical" evidence="1">
    <location>
        <begin position="234"/>
        <end position="256"/>
    </location>
</feature>
<keyword evidence="1" id="KW-1133">Transmembrane helix</keyword>
<evidence type="ECO:0000313" key="3">
    <source>
        <dbReference type="Proteomes" id="UP000036458"/>
    </source>
</evidence>
<dbReference type="RefSeq" id="WP_048919565.1">
    <property type="nucleotide sequence ID" value="NZ_CP010777.1"/>
</dbReference>
<feature type="transmembrane region" description="Helical" evidence="1">
    <location>
        <begin position="268"/>
        <end position="283"/>
    </location>
</feature>
<dbReference type="EMBL" id="CP010777">
    <property type="protein sequence ID" value="AKQ44770.1"/>
    <property type="molecule type" value="Genomic_DNA"/>
</dbReference>
<protein>
    <recommendedName>
        <fullName evidence="4">Glycosyltransferase RgtA/B/C/D-like domain-containing protein</fullName>
    </recommendedName>
</protein>
<feature type="transmembrane region" description="Helical" evidence="1">
    <location>
        <begin position="353"/>
        <end position="373"/>
    </location>
</feature>
<gene>
    <name evidence="2" type="ORF">TH63_02650</name>
</gene>
<keyword evidence="1" id="KW-0472">Membrane</keyword>
<keyword evidence="1" id="KW-0812">Transmembrane</keyword>
<proteinExistence type="predicted"/>
<sequence>MRFLSRDSTFALFFTVVYALLLAWFMPFHELWFDETEPWLLALYSNSYPEMLYNKRYEGHPNLWYSLLYGLTHFTQNLKALQLTQATFATGFVYVFLRHAPFSRVLKLCFCFGYYGLFEYGIISRLYALEMLSLFLICTLYPKRFSHWYLYVALLALHAQTNLFGFFMAGILGLLLFSEAFRFWKNSLNWLPTSVVQKTAGILIWGVACLFSFWSMFRPNETDGSFFNFFHLYYFWQAAARPWQAFFPLPNFNVFFWNTSFLQTRMEIPLSVLLLLLVSASLYPVKRLLLGLILLCSALLFLFTFKMEGSMRHHGHFFIFSIVLLWLKTYYYPTDKPSLKADSFIQKFSSLLTPVLLLAGVVQVIAGAFALYIDWKNPFYGGKEVNEFLKTVPATSVIATAEVVTTSNVTAYYGKQIYNLPTGNYRSFYTLDHNDANDLRPYILLDWALALAQQKNAPVILICRTELPYQWASFPVTYKATFRGKYVNPYAFFIYEIQPFQLPKKTMMAEYPVSLKP</sequence>
<dbReference type="Proteomes" id="UP000036458">
    <property type="component" value="Chromosome"/>
</dbReference>
<feature type="transmembrane region" description="Helical" evidence="1">
    <location>
        <begin position="189"/>
        <end position="214"/>
    </location>
</feature>
<organism evidence="2 3">
    <name type="scientific">Rufibacter radiotolerans</name>
    <dbReference type="NCBI Taxonomy" id="1379910"/>
    <lineage>
        <taxon>Bacteria</taxon>
        <taxon>Pseudomonadati</taxon>
        <taxon>Bacteroidota</taxon>
        <taxon>Cytophagia</taxon>
        <taxon>Cytophagales</taxon>
        <taxon>Hymenobacteraceae</taxon>
        <taxon>Rufibacter</taxon>
    </lineage>
</organism>
<feature type="transmembrane region" description="Helical" evidence="1">
    <location>
        <begin position="317"/>
        <end position="333"/>
    </location>
</feature>
<evidence type="ECO:0000256" key="1">
    <source>
        <dbReference type="SAM" id="Phobius"/>
    </source>
</evidence>